<protein>
    <submittedName>
        <fullName evidence="1">Uncharacterized protein</fullName>
    </submittedName>
</protein>
<dbReference type="EMBL" id="ASPP01022940">
    <property type="protein sequence ID" value="ETO10958.1"/>
    <property type="molecule type" value="Genomic_DNA"/>
</dbReference>
<dbReference type="Proteomes" id="UP000023152">
    <property type="component" value="Unassembled WGS sequence"/>
</dbReference>
<dbReference type="AlphaFoldDB" id="X6MAD9"/>
<name>X6MAD9_RETFI</name>
<evidence type="ECO:0000313" key="1">
    <source>
        <dbReference type="EMBL" id="ETO10958.1"/>
    </source>
</evidence>
<accession>X6MAD9</accession>
<proteinExistence type="predicted"/>
<sequence>KLSEFQNSQTTIDKLNVEINANDNQFELEKAAYEDRINALLHSIQQRNNLRLRLHKDTCSCLSDLEIPLLVQKQNFQINHYNYTFQQLTKPDQLEQYCLYDFKVINEKAQEAILYYVANKKAKKSQKQKKKEEQ</sequence>
<gene>
    <name evidence="1" type="ORF">RFI_26418</name>
</gene>
<reference evidence="1 2" key="1">
    <citation type="journal article" date="2013" name="Curr. Biol.">
        <title>The Genome of the Foraminiferan Reticulomyxa filosa.</title>
        <authorList>
            <person name="Glockner G."/>
            <person name="Hulsmann N."/>
            <person name="Schleicher M."/>
            <person name="Noegel A.A."/>
            <person name="Eichinger L."/>
            <person name="Gallinger C."/>
            <person name="Pawlowski J."/>
            <person name="Sierra R."/>
            <person name="Euteneuer U."/>
            <person name="Pillet L."/>
            <person name="Moustafa A."/>
            <person name="Platzer M."/>
            <person name="Groth M."/>
            <person name="Szafranski K."/>
            <person name="Schliwa M."/>
        </authorList>
    </citation>
    <scope>NUCLEOTIDE SEQUENCE [LARGE SCALE GENOMIC DNA]</scope>
</reference>
<organism evidence="1 2">
    <name type="scientific">Reticulomyxa filosa</name>
    <dbReference type="NCBI Taxonomy" id="46433"/>
    <lineage>
        <taxon>Eukaryota</taxon>
        <taxon>Sar</taxon>
        <taxon>Rhizaria</taxon>
        <taxon>Retaria</taxon>
        <taxon>Foraminifera</taxon>
        <taxon>Monothalamids</taxon>
        <taxon>Reticulomyxidae</taxon>
        <taxon>Reticulomyxa</taxon>
    </lineage>
</organism>
<keyword evidence="2" id="KW-1185">Reference proteome</keyword>
<feature type="non-terminal residue" evidence="1">
    <location>
        <position position="1"/>
    </location>
</feature>
<evidence type="ECO:0000313" key="2">
    <source>
        <dbReference type="Proteomes" id="UP000023152"/>
    </source>
</evidence>
<comment type="caution">
    <text evidence="1">The sequence shown here is derived from an EMBL/GenBank/DDBJ whole genome shotgun (WGS) entry which is preliminary data.</text>
</comment>